<accession>A0AAU1LPX0</accession>
<organism evidence="1">
    <name type="scientific">Streptomyces sp. NBC_00148</name>
    <dbReference type="NCBI Taxonomy" id="2903626"/>
    <lineage>
        <taxon>Bacteria</taxon>
        <taxon>Bacillati</taxon>
        <taxon>Actinomycetota</taxon>
        <taxon>Actinomycetes</taxon>
        <taxon>Kitasatosporales</taxon>
        <taxon>Streptomycetaceae</taxon>
        <taxon>Streptomyces</taxon>
    </lineage>
</organism>
<protein>
    <submittedName>
        <fullName evidence="1">Uncharacterized protein</fullName>
    </submittedName>
</protein>
<proteinExistence type="predicted"/>
<dbReference type="EMBL" id="CP108169">
    <property type="protein sequence ID" value="WTQ73256.1"/>
    <property type="molecule type" value="Genomic_DNA"/>
</dbReference>
<gene>
    <name evidence="1" type="ORF">OG222_09220</name>
</gene>
<evidence type="ECO:0000313" key="1">
    <source>
        <dbReference type="EMBL" id="WTQ73256.1"/>
    </source>
</evidence>
<reference evidence="1" key="1">
    <citation type="submission" date="2022-10" db="EMBL/GenBank/DDBJ databases">
        <title>The complete genomes of actinobacterial strains from the NBC collection.</title>
        <authorList>
            <person name="Joergensen T.S."/>
            <person name="Alvarez Arevalo M."/>
            <person name="Sterndorff E.B."/>
            <person name="Faurdal D."/>
            <person name="Vuksanovic O."/>
            <person name="Mourched A.-S."/>
            <person name="Charusanti P."/>
            <person name="Shaw S."/>
            <person name="Blin K."/>
            <person name="Weber T."/>
        </authorList>
    </citation>
    <scope>NUCLEOTIDE SEQUENCE</scope>
    <source>
        <strain evidence="1">NBC_00148</strain>
    </source>
</reference>
<sequence length="91" mass="9550">MNVIVTGQLAVTANDACPLCGFWTCRCNGFDVESPEFDSLAGQDALGDIVVELAATAESDVDIEDLAYFRSLLAAPVVDIRTARSVLAVAA</sequence>
<name>A0AAU1LPX0_9ACTN</name>
<dbReference type="AlphaFoldDB" id="A0AAU1LPX0"/>